<comment type="caution">
    <text evidence="4">The sequence shown here is derived from an EMBL/GenBank/DDBJ whole genome shotgun (WGS) entry which is preliminary data.</text>
</comment>
<dbReference type="OrthoDB" id="1650541at2"/>
<dbReference type="SUPFAM" id="SSF52266">
    <property type="entry name" value="SGNH hydrolase"/>
    <property type="match status" value="1"/>
</dbReference>
<proteinExistence type="predicted"/>
<evidence type="ECO:0000256" key="2">
    <source>
        <dbReference type="SAM" id="Phobius"/>
    </source>
</evidence>
<evidence type="ECO:0000256" key="1">
    <source>
        <dbReference type="SAM" id="MobiDB-lite"/>
    </source>
</evidence>
<keyword evidence="2" id="KW-0812">Transmembrane</keyword>
<dbReference type="Gene3D" id="3.40.50.1110">
    <property type="entry name" value="SGNH hydrolase"/>
    <property type="match status" value="1"/>
</dbReference>
<dbReference type="AlphaFoldDB" id="A0A4Q7PNB6"/>
<accession>A0A4Q7PNB6</accession>
<sequence>MEYGMNRPVRRRRGRRGLEPDNKLILILVIVVLILAAVAGGLYLRNRSGKDGEESSKTAENTENYSGSGNAGESASGENPGGSESAAPESTAGQAFDPSRITYPLSQTPEAGDDYFKDALFIGDSRTIGFQMHSGIMGATFYTDTGAAAKTAMTKPFIPQTALKNRPEGASSETKVTLQEALQADKSFGKVYIGFGINETGYEDWEVLQYYNQLIDLIQSTMPEAIIYVQSVVNVTAERSAKGDYVNNDKINHFNEIFLKMAQEQGVCFVNINEALTADGVLPADASSDGVHFLKSYYQKWYQYLKKHAV</sequence>
<feature type="domain" description="SGNH hydrolase-type esterase" evidence="3">
    <location>
        <begin position="121"/>
        <end position="294"/>
    </location>
</feature>
<evidence type="ECO:0000313" key="4">
    <source>
        <dbReference type="EMBL" id="RZT02364.1"/>
    </source>
</evidence>
<feature type="region of interest" description="Disordered" evidence="1">
    <location>
        <begin position="46"/>
        <end position="108"/>
    </location>
</feature>
<name>A0A4Q7PNB6_9FIRM</name>
<keyword evidence="2" id="KW-1133">Transmembrane helix</keyword>
<dbReference type="InterPro" id="IPR013830">
    <property type="entry name" value="SGNH_hydro"/>
</dbReference>
<dbReference type="Proteomes" id="UP000292927">
    <property type="component" value="Unassembled WGS sequence"/>
</dbReference>
<organism evidence="4 5">
    <name type="scientific">Cuneatibacter caecimuris</name>
    <dbReference type="NCBI Taxonomy" id="1796618"/>
    <lineage>
        <taxon>Bacteria</taxon>
        <taxon>Bacillati</taxon>
        <taxon>Bacillota</taxon>
        <taxon>Clostridia</taxon>
        <taxon>Lachnospirales</taxon>
        <taxon>Lachnospiraceae</taxon>
        <taxon>Cuneatibacter</taxon>
    </lineage>
</organism>
<evidence type="ECO:0000313" key="5">
    <source>
        <dbReference type="Proteomes" id="UP000292927"/>
    </source>
</evidence>
<dbReference type="Pfam" id="PF13472">
    <property type="entry name" value="Lipase_GDSL_2"/>
    <property type="match status" value="1"/>
</dbReference>
<protein>
    <submittedName>
        <fullName evidence="4">Lysophospholipase L1-like esterase</fullName>
    </submittedName>
</protein>
<feature type="compositionally biased region" description="Basic and acidic residues" evidence="1">
    <location>
        <begin position="48"/>
        <end position="57"/>
    </location>
</feature>
<dbReference type="RefSeq" id="WP_130432677.1">
    <property type="nucleotide sequence ID" value="NZ_SGXF01000001.1"/>
</dbReference>
<dbReference type="InterPro" id="IPR036514">
    <property type="entry name" value="SGNH_hydro_sf"/>
</dbReference>
<dbReference type="EMBL" id="SGXF01000001">
    <property type="protein sequence ID" value="RZT02364.1"/>
    <property type="molecule type" value="Genomic_DNA"/>
</dbReference>
<evidence type="ECO:0000259" key="3">
    <source>
        <dbReference type="Pfam" id="PF13472"/>
    </source>
</evidence>
<feature type="compositionally biased region" description="Low complexity" evidence="1">
    <location>
        <begin position="66"/>
        <end position="78"/>
    </location>
</feature>
<reference evidence="4 5" key="1">
    <citation type="submission" date="2019-02" db="EMBL/GenBank/DDBJ databases">
        <title>Genomic Encyclopedia of Type Strains, Phase IV (KMG-IV): sequencing the most valuable type-strain genomes for metagenomic binning, comparative biology and taxonomic classification.</title>
        <authorList>
            <person name="Goeker M."/>
        </authorList>
    </citation>
    <scope>NUCLEOTIDE SEQUENCE [LARGE SCALE GENOMIC DNA]</scope>
    <source>
        <strain evidence="4 5">DSM 29486</strain>
    </source>
</reference>
<feature type="transmembrane region" description="Helical" evidence="2">
    <location>
        <begin position="21"/>
        <end position="44"/>
    </location>
</feature>
<gene>
    <name evidence="4" type="ORF">EV209_0477</name>
</gene>
<keyword evidence="5" id="KW-1185">Reference proteome</keyword>
<keyword evidence="2" id="KW-0472">Membrane</keyword>